<accession>A0A6G8RB59</accession>
<organism evidence="1 2">
    <name type="scientific">Salmonella phage assan</name>
    <dbReference type="NCBI Taxonomy" id="2713275"/>
    <lineage>
        <taxon>Viruses</taxon>
        <taxon>Duplodnaviria</taxon>
        <taxon>Heunggongvirae</taxon>
        <taxon>Uroviricota</taxon>
        <taxon>Caudoviricetes</taxon>
        <taxon>Astrithrvirus</taxon>
        <taxon>Astrithrvirus astrithr</taxon>
    </lineage>
</organism>
<name>A0A6G8RB59_9CAUD</name>
<proteinExistence type="predicted"/>
<dbReference type="EMBL" id="MT074440">
    <property type="protein sequence ID" value="QIN98660.1"/>
    <property type="molecule type" value="Genomic_DNA"/>
</dbReference>
<dbReference type="Proteomes" id="UP000503107">
    <property type="component" value="Segment"/>
</dbReference>
<evidence type="ECO:0000313" key="1">
    <source>
        <dbReference type="EMBL" id="QIN98660.1"/>
    </source>
</evidence>
<gene>
    <name evidence="1" type="ORF">assan_12</name>
</gene>
<evidence type="ECO:0000313" key="2">
    <source>
        <dbReference type="Proteomes" id="UP000503107"/>
    </source>
</evidence>
<reference evidence="2" key="1">
    <citation type="submission" date="2020-02" db="EMBL/GenBank/DDBJ databases">
        <authorList>
            <person name="Olsen N.S."/>
            <person name="Forero-Junco L."/>
            <person name="Kot W."/>
            <person name="Hansen L.H."/>
        </authorList>
    </citation>
    <scope>NUCLEOTIDE SEQUENCE [LARGE SCALE GENOMIC DNA]</scope>
</reference>
<sequence length="57" mass="6445">MGINITRQRLLDGMRSIGEPFTQSEIESICRELFHNRGKISDLKAKLSSKSNNKKAP</sequence>
<protein>
    <submittedName>
        <fullName evidence="1">Uncharacterized protein</fullName>
    </submittedName>
</protein>